<dbReference type="InterPro" id="IPR015943">
    <property type="entry name" value="WD40/YVTN_repeat-like_dom_sf"/>
</dbReference>
<keyword evidence="4" id="KW-0175">Coiled coil</keyword>
<reference evidence="5 6" key="1">
    <citation type="journal article" date="2013" name="Curr. Biol.">
        <title>The Genome of the Foraminiferan Reticulomyxa filosa.</title>
        <authorList>
            <person name="Glockner G."/>
            <person name="Hulsmann N."/>
            <person name="Schleicher M."/>
            <person name="Noegel A.A."/>
            <person name="Eichinger L."/>
            <person name="Gallinger C."/>
            <person name="Pawlowski J."/>
            <person name="Sierra R."/>
            <person name="Euteneuer U."/>
            <person name="Pillet L."/>
            <person name="Moustafa A."/>
            <person name="Platzer M."/>
            <person name="Groth M."/>
            <person name="Szafranski K."/>
            <person name="Schliwa M."/>
        </authorList>
    </citation>
    <scope>NUCLEOTIDE SEQUENCE [LARGE SCALE GENOMIC DNA]</scope>
</reference>
<sequence>MKEKEAKILDLNKQLKELKSELQALKKKHEEEEEKKKLESERITEEHNSTITRVVHMLEEASDLLRGLKRGVLQRGYEYTQPVLQALQRNTSSRSMSVMLEPDENKALTNKVQFLETKLAKLQHAMSVAAEAKEEDAKLLDNMTQNNNNNNFLFFFFLACLMNFLKKCLDHTGKVLAMSASLTDLFVATSGVDKTIMLWKAAESEADKKIDEMQPCGVAIVSDNVTTLRFSPCGRYLAGGAKNESGKGYVLIWSVSSESFGDIKFHLRGESTRRVGGIISLAFTSNGQLLFAGDAGGVIWCLSVKSGDLLGQVLHGDQKDQKTDNVNGLVCDANGWYVI</sequence>
<evidence type="ECO:0000256" key="4">
    <source>
        <dbReference type="SAM" id="Coils"/>
    </source>
</evidence>
<feature type="repeat" description="WD" evidence="3">
    <location>
        <begin position="168"/>
        <end position="209"/>
    </location>
</feature>
<keyword evidence="2" id="KW-0677">Repeat</keyword>
<protein>
    <submittedName>
        <fullName evidence="5">G-protein beta WD-40 repeat protein</fullName>
    </submittedName>
</protein>
<dbReference type="Gene3D" id="2.130.10.10">
    <property type="entry name" value="YVTN repeat-like/Quinoprotein amine dehydrogenase"/>
    <property type="match status" value="1"/>
</dbReference>
<dbReference type="PROSITE" id="PS50082">
    <property type="entry name" value="WD_REPEATS_2"/>
    <property type="match status" value="1"/>
</dbReference>
<keyword evidence="1 3" id="KW-0853">WD repeat</keyword>
<dbReference type="Proteomes" id="UP000023152">
    <property type="component" value="Unassembled WGS sequence"/>
</dbReference>
<dbReference type="InterPro" id="IPR036322">
    <property type="entry name" value="WD40_repeat_dom_sf"/>
</dbReference>
<feature type="coiled-coil region" evidence="4">
    <location>
        <begin position="1"/>
        <end position="48"/>
    </location>
</feature>
<dbReference type="PANTHER" id="PTHR19848">
    <property type="entry name" value="WD40 REPEAT PROTEIN"/>
    <property type="match status" value="1"/>
</dbReference>
<evidence type="ECO:0000313" key="6">
    <source>
        <dbReference type="Proteomes" id="UP000023152"/>
    </source>
</evidence>
<organism evidence="5 6">
    <name type="scientific">Reticulomyxa filosa</name>
    <dbReference type="NCBI Taxonomy" id="46433"/>
    <lineage>
        <taxon>Eukaryota</taxon>
        <taxon>Sar</taxon>
        <taxon>Rhizaria</taxon>
        <taxon>Retaria</taxon>
        <taxon>Foraminifera</taxon>
        <taxon>Monothalamids</taxon>
        <taxon>Reticulomyxidae</taxon>
        <taxon>Reticulomyxa</taxon>
    </lineage>
</organism>
<keyword evidence="6" id="KW-1185">Reference proteome</keyword>
<evidence type="ECO:0000256" key="1">
    <source>
        <dbReference type="ARBA" id="ARBA00022574"/>
    </source>
</evidence>
<evidence type="ECO:0000256" key="2">
    <source>
        <dbReference type="ARBA" id="ARBA00022737"/>
    </source>
</evidence>
<gene>
    <name evidence="5" type="ORF">RFI_13899</name>
</gene>
<accession>X6NBK8</accession>
<dbReference type="SMART" id="SM00320">
    <property type="entry name" value="WD40"/>
    <property type="match status" value="3"/>
</dbReference>
<evidence type="ECO:0000256" key="3">
    <source>
        <dbReference type="PROSITE-ProRule" id="PRU00221"/>
    </source>
</evidence>
<name>X6NBK8_RETFI</name>
<dbReference type="EMBL" id="ASPP01010068">
    <property type="protein sequence ID" value="ETO23283.1"/>
    <property type="molecule type" value="Genomic_DNA"/>
</dbReference>
<dbReference type="PANTHER" id="PTHR19848:SF8">
    <property type="entry name" value="F-BOX AND WD REPEAT DOMAIN CONTAINING 7"/>
    <property type="match status" value="1"/>
</dbReference>
<dbReference type="SUPFAM" id="SSF50978">
    <property type="entry name" value="WD40 repeat-like"/>
    <property type="match status" value="1"/>
</dbReference>
<dbReference type="AlphaFoldDB" id="X6NBK8"/>
<dbReference type="Pfam" id="PF00400">
    <property type="entry name" value="WD40"/>
    <property type="match status" value="2"/>
</dbReference>
<comment type="caution">
    <text evidence="5">The sequence shown here is derived from an EMBL/GenBank/DDBJ whole genome shotgun (WGS) entry which is preliminary data.</text>
</comment>
<proteinExistence type="predicted"/>
<evidence type="ECO:0000313" key="5">
    <source>
        <dbReference type="EMBL" id="ETO23283.1"/>
    </source>
</evidence>
<dbReference type="InterPro" id="IPR001680">
    <property type="entry name" value="WD40_rpt"/>
</dbReference>